<dbReference type="SUPFAM" id="SSF52087">
    <property type="entry name" value="CRAL/TRIO domain"/>
    <property type="match status" value="1"/>
</dbReference>
<dbReference type="EMBL" id="CAICTM010000039">
    <property type="protein sequence ID" value="CAB9498510.1"/>
    <property type="molecule type" value="Genomic_DNA"/>
</dbReference>
<comment type="caution">
    <text evidence="2">The sequence shown here is derived from an EMBL/GenBank/DDBJ whole genome shotgun (WGS) entry which is preliminary data.</text>
</comment>
<evidence type="ECO:0000313" key="3">
    <source>
        <dbReference type="Proteomes" id="UP001153069"/>
    </source>
</evidence>
<reference evidence="2" key="1">
    <citation type="submission" date="2020-06" db="EMBL/GenBank/DDBJ databases">
        <authorList>
            <consortium name="Plant Systems Biology data submission"/>
        </authorList>
    </citation>
    <scope>NUCLEOTIDE SEQUENCE</scope>
    <source>
        <strain evidence="2">D6</strain>
    </source>
</reference>
<proteinExistence type="predicted"/>
<evidence type="ECO:0000256" key="1">
    <source>
        <dbReference type="SAM" id="MobiDB-lite"/>
    </source>
</evidence>
<evidence type="ECO:0000313" key="2">
    <source>
        <dbReference type="EMBL" id="CAB9498510.1"/>
    </source>
</evidence>
<accession>A0A9N8DB13</accession>
<feature type="compositionally biased region" description="Basic and acidic residues" evidence="1">
    <location>
        <begin position="1"/>
        <end position="22"/>
    </location>
</feature>
<keyword evidence="3" id="KW-1185">Reference proteome</keyword>
<organism evidence="2 3">
    <name type="scientific">Seminavis robusta</name>
    <dbReference type="NCBI Taxonomy" id="568900"/>
    <lineage>
        <taxon>Eukaryota</taxon>
        <taxon>Sar</taxon>
        <taxon>Stramenopiles</taxon>
        <taxon>Ochrophyta</taxon>
        <taxon>Bacillariophyta</taxon>
        <taxon>Bacillariophyceae</taxon>
        <taxon>Bacillariophycidae</taxon>
        <taxon>Naviculales</taxon>
        <taxon>Naviculaceae</taxon>
        <taxon>Seminavis</taxon>
    </lineage>
</organism>
<dbReference type="Gene3D" id="3.40.525.10">
    <property type="entry name" value="CRAL-TRIO lipid binding domain"/>
    <property type="match status" value="1"/>
</dbReference>
<dbReference type="InterPro" id="IPR036865">
    <property type="entry name" value="CRAL-TRIO_dom_sf"/>
</dbReference>
<sequence>MDNVNERAAREIPAEPQRHIPIDPDGQEPVDHHLHVEPAPQASVLSPDASRMTLSDTERQWAMAIKEAVLQDPELEPISDFDIVQVALMDRVNIEGALERICKLQAFKQEYCVTDTVEQGQQAMQRCVDLFPGLMLHISYQDSMESHFFAGDVTKLYKNVVESQRDTTAVVMVPFYYLFHATNPDFESMRQGLVFLCECGGFSWKDNFKLGYFQKFWLELGGVYPIKFKKMMHYHTSLFFNLLHSMGRPFLPNDVKEVFEIGLFSVLGRLDIVYLSPSLEASNARFKTRIVESLQTRHQNASNFRL</sequence>
<feature type="region of interest" description="Disordered" evidence="1">
    <location>
        <begin position="1"/>
        <end position="33"/>
    </location>
</feature>
<name>A0A9N8DB13_9STRA</name>
<gene>
    <name evidence="2" type="ORF">SEMRO_39_G024390.1</name>
</gene>
<dbReference type="Proteomes" id="UP001153069">
    <property type="component" value="Unassembled WGS sequence"/>
</dbReference>
<dbReference type="AlphaFoldDB" id="A0A9N8DB13"/>
<dbReference type="OrthoDB" id="18234at2759"/>
<protein>
    <submittedName>
        <fullName evidence="2">Uncharacterized protein</fullName>
    </submittedName>
</protein>